<protein>
    <recommendedName>
        <fullName evidence="4">Microtubule-associated protein futsch</fullName>
    </recommendedName>
</protein>
<dbReference type="GO" id="GO:0030425">
    <property type="term" value="C:dendrite"/>
    <property type="evidence" value="ECO:0007669"/>
    <property type="project" value="TreeGrafter"/>
</dbReference>
<dbReference type="GO" id="GO:0005829">
    <property type="term" value="C:cytosol"/>
    <property type="evidence" value="ECO:0007669"/>
    <property type="project" value="TreeGrafter"/>
</dbReference>
<evidence type="ECO:0000313" key="3">
    <source>
        <dbReference type="Proteomes" id="UP000008068"/>
    </source>
</evidence>
<dbReference type="GO" id="GO:0000226">
    <property type="term" value="P:microtubule cytoskeleton organization"/>
    <property type="evidence" value="ECO:0007669"/>
    <property type="project" value="InterPro"/>
</dbReference>
<dbReference type="GO" id="GO:0003779">
    <property type="term" value="F:actin binding"/>
    <property type="evidence" value="ECO:0007669"/>
    <property type="project" value="TreeGrafter"/>
</dbReference>
<sequence>MPEEYIMSSKACVYVLGGADGTAALFDFDGVYLLDGGFAEKSQGFVANVREVTAVLLSAPTIGNLGTTSALLSQDKPVSVVMNTKPLKGAKAGSSGELVKAIQEANSKLLHGAPLLFDPKYPAHIIYQSFGKGVLSLYILAGDAKDAEVITKALASGNEAEVEKAAAAHGTVGVLLWRPANADKQVVRVLVSGTCQMSRIQQSLDKAAKSLPFLNAASVKSKDALTAIPAPSLPRPSTTSAKPTSAKPAGATRPTTSGPAARSTNSSTTAAPRALTARAPAPNGNATRAAPKPAPTKAAPTKTAPPAARATKAPAPAAKAPVPKAPVRAAPAKPAAPSRGAAPKPSEPIAQKKTVGKVQAKPAAPAAASAPKKAPEAAAPTATIPAAATTARVPVPETDSSCFFSLKFALAVFVMLQISEPAAPPAHQDANVTITLDDSEITMEDMNQGGGTHGPMDIVVIPPTPEPPRHEEEHKEEPAAVPEVKQKHHSFSFFNNPQISHFQPPKEIDDVANLADVEDEIPQPVDAFKKPSPEPSEQPQNVEDEVPQPVDAFKKPSPEPHEEEDHHTPAYPKIGDLDDFDPLKPHPEPSAPEVPHDHVIISTPDPNLPDIAAAVPFVPPVPLGGSHLDNGLITLDDDVVKIAPGFEEPLIPQATQADGTLADCSEELSKLVEISMDTDKSMEAAGVDLSEAIGDVTKMTNEVQKLSLDEKTDEYVRKLSNQMVEDATMPFTSALASSIVSSNGSQDHSGSNGHTSSSNGTQDHQKELPKHDLMQARSSVIENGAPVEYEKTDPALDDILNACAQESEKLDAAASSNTTPANNSEVLHMPSAPGSAIAAKPVKFARPYYFDVVTVPRNEKLEATLTADDFQEFISKIRSRNVILASKDISSEQLQGLLTGKQYWCDSAHPCTIIPTHSSPILVDFRQKNEAEFANNHLTFTIPVEKQRTTVSSERGAAEYELAKISLE</sequence>
<proteinExistence type="predicted"/>
<dbReference type="PANTHER" id="PTHR13843:SF12">
    <property type="entry name" value="ATPASE F1_V1_A1 COMPLEX ALPHA_BETA SUBUNIT NUCLEOTIDE-BINDING DOMAIN-CONTAINING PROTEIN"/>
    <property type="match status" value="1"/>
</dbReference>
<feature type="region of interest" description="Disordered" evidence="1">
    <location>
        <begin position="738"/>
        <end position="767"/>
    </location>
</feature>
<feature type="region of interest" description="Disordered" evidence="1">
    <location>
        <begin position="227"/>
        <end position="381"/>
    </location>
</feature>
<accession>G0NVD0</accession>
<dbReference type="HOGENOM" id="CLU_318914_0_0_1"/>
<dbReference type="GO" id="GO:0031114">
    <property type="term" value="P:regulation of microtubule depolymerization"/>
    <property type="evidence" value="ECO:0007669"/>
    <property type="project" value="TreeGrafter"/>
</dbReference>
<evidence type="ECO:0000256" key="1">
    <source>
        <dbReference type="SAM" id="MobiDB-lite"/>
    </source>
</evidence>
<feature type="compositionally biased region" description="Basic and acidic residues" evidence="1">
    <location>
        <begin position="552"/>
        <end position="568"/>
    </location>
</feature>
<dbReference type="STRING" id="135651.G0NVD0"/>
<dbReference type="GO" id="GO:0007409">
    <property type="term" value="P:axonogenesis"/>
    <property type="evidence" value="ECO:0007669"/>
    <property type="project" value="TreeGrafter"/>
</dbReference>
<dbReference type="OrthoDB" id="5847517at2759"/>
<dbReference type="eggNOG" id="KOG3592">
    <property type="taxonomic scope" value="Eukaryota"/>
</dbReference>
<dbReference type="Proteomes" id="UP000008068">
    <property type="component" value="Unassembled WGS sequence"/>
</dbReference>
<dbReference type="GO" id="GO:0043025">
    <property type="term" value="C:neuronal cell body"/>
    <property type="evidence" value="ECO:0007669"/>
    <property type="project" value="TreeGrafter"/>
</dbReference>
<organism evidence="3">
    <name type="scientific">Caenorhabditis brenneri</name>
    <name type="common">Nematode worm</name>
    <dbReference type="NCBI Taxonomy" id="135651"/>
    <lineage>
        <taxon>Eukaryota</taxon>
        <taxon>Metazoa</taxon>
        <taxon>Ecdysozoa</taxon>
        <taxon>Nematoda</taxon>
        <taxon>Chromadorea</taxon>
        <taxon>Rhabditida</taxon>
        <taxon>Rhabditina</taxon>
        <taxon>Rhabditomorpha</taxon>
        <taxon>Rhabditoidea</taxon>
        <taxon>Rhabditidae</taxon>
        <taxon>Peloderinae</taxon>
        <taxon>Caenorhabditis</taxon>
    </lineage>
</organism>
<gene>
    <name evidence="2" type="ORF">CAEBREN_29268</name>
</gene>
<dbReference type="FunCoup" id="G0NVD0">
    <property type="interactions" value="347"/>
</dbReference>
<feature type="compositionally biased region" description="Low complexity" evidence="1">
    <location>
        <begin position="360"/>
        <end position="381"/>
    </location>
</feature>
<dbReference type="GO" id="GO:0008017">
    <property type="term" value="F:microtubule binding"/>
    <property type="evidence" value="ECO:0007669"/>
    <property type="project" value="InterPro"/>
</dbReference>
<name>G0NVD0_CAEBE</name>
<feature type="compositionally biased region" description="Polar residues" evidence="1">
    <location>
        <begin position="738"/>
        <end position="747"/>
    </location>
</feature>
<dbReference type="InParanoid" id="G0NVD0"/>
<dbReference type="PANTHER" id="PTHR13843">
    <property type="entry name" value="MICROTUBULE-ASSOCIATED PROTEIN"/>
    <property type="match status" value="1"/>
</dbReference>
<feature type="compositionally biased region" description="Low complexity" evidence="1">
    <location>
        <begin position="259"/>
        <end position="344"/>
    </location>
</feature>
<dbReference type="GO" id="GO:0016358">
    <property type="term" value="P:dendrite development"/>
    <property type="evidence" value="ECO:0007669"/>
    <property type="project" value="TreeGrafter"/>
</dbReference>
<feature type="region of interest" description="Disordered" evidence="1">
    <location>
        <begin position="524"/>
        <end position="597"/>
    </location>
</feature>
<dbReference type="GO" id="GO:0005874">
    <property type="term" value="C:microtubule"/>
    <property type="evidence" value="ECO:0007669"/>
    <property type="project" value="InterPro"/>
</dbReference>
<dbReference type="InterPro" id="IPR026074">
    <property type="entry name" value="MAP1"/>
</dbReference>
<reference evidence="3" key="1">
    <citation type="submission" date="2011-07" db="EMBL/GenBank/DDBJ databases">
        <authorList>
            <consortium name="Caenorhabditis brenneri Sequencing and Analysis Consortium"/>
            <person name="Wilson R.K."/>
        </authorList>
    </citation>
    <scope>NUCLEOTIDE SEQUENCE [LARGE SCALE GENOMIC DNA]</scope>
    <source>
        <strain evidence="3">PB2801</strain>
    </source>
</reference>
<feature type="compositionally biased region" description="Low complexity" evidence="1">
    <location>
        <begin position="748"/>
        <end position="761"/>
    </location>
</feature>
<dbReference type="GO" id="GO:0045202">
    <property type="term" value="C:synapse"/>
    <property type="evidence" value="ECO:0007669"/>
    <property type="project" value="TreeGrafter"/>
</dbReference>
<evidence type="ECO:0008006" key="4">
    <source>
        <dbReference type="Google" id="ProtNLM"/>
    </source>
</evidence>
<dbReference type="GO" id="GO:0005875">
    <property type="term" value="C:microtubule associated complex"/>
    <property type="evidence" value="ECO:0007669"/>
    <property type="project" value="TreeGrafter"/>
</dbReference>
<dbReference type="AlphaFoldDB" id="G0NVD0"/>
<evidence type="ECO:0000313" key="2">
    <source>
        <dbReference type="EMBL" id="EGT38380.1"/>
    </source>
</evidence>
<dbReference type="EMBL" id="GL379956">
    <property type="protein sequence ID" value="EGT38380.1"/>
    <property type="molecule type" value="Genomic_DNA"/>
</dbReference>
<keyword evidence="3" id="KW-1185">Reference proteome</keyword>